<dbReference type="PANTHER" id="PTHR34546:SF3">
    <property type="entry name" value="OS06G0153600 PROTEIN"/>
    <property type="match status" value="1"/>
</dbReference>
<feature type="region of interest" description="Disordered" evidence="1">
    <location>
        <begin position="35"/>
        <end position="111"/>
    </location>
</feature>
<accession>A0AAX6DGD5</accession>
<feature type="compositionally biased region" description="Pro residues" evidence="1">
    <location>
        <begin position="67"/>
        <end position="80"/>
    </location>
</feature>
<evidence type="ECO:0000313" key="2">
    <source>
        <dbReference type="EMBL" id="KAJ6790804.1"/>
    </source>
</evidence>
<dbReference type="EMBL" id="JANAVB010045019">
    <property type="protein sequence ID" value="KAJ6790804.1"/>
    <property type="molecule type" value="Genomic_DNA"/>
</dbReference>
<comment type="caution">
    <text evidence="2">The sequence shown here is derived from an EMBL/GenBank/DDBJ whole genome shotgun (WGS) entry which is preliminary data.</text>
</comment>
<keyword evidence="3" id="KW-1185">Reference proteome</keyword>
<gene>
    <name evidence="2" type="ORF">M6B38_248470</name>
</gene>
<feature type="compositionally biased region" description="Polar residues" evidence="1">
    <location>
        <begin position="35"/>
        <end position="48"/>
    </location>
</feature>
<evidence type="ECO:0000313" key="3">
    <source>
        <dbReference type="Proteomes" id="UP001140949"/>
    </source>
</evidence>
<protein>
    <submittedName>
        <fullName evidence="2">Uncharacterized protein</fullName>
    </submittedName>
</protein>
<organism evidence="2 3">
    <name type="scientific">Iris pallida</name>
    <name type="common">Sweet iris</name>
    <dbReference type="NCBI Taxonomy" id="29817"/>
    <lineage>
        <taxon>Eukaryota</taxon>
        <taxon>Viridiplantae</taxon>
        <taxon>Streptophyta</taxon>
        <taxon>Embryophyta</taxon>
        <taxon>Tracheophyta</taxon>
        <taxon>Spermatophyta</taxon>
        <taxon>Magnoliopsida</taxon>
        <taxon>Liliopsida</taxon>
        <taxon>Asparagales</taxon>
        <taxon>Iridaceae</taxon>
        <taxon>Iridoideae</taxon>
        <taxon>Irideae</taxon>
        <taxon>Iris</taxon>
    </lineage>
</organism>
<name>A0AAX6DGD5_IRIPA</name>
<feature type="region of interest" description="Disordered" evidence="1">
    <location>
        <begin position="129"/>
        <end position="151"/>
    </location>
</feature>
<reference evidence="2" key="1">
    <citation type="journal article" date="2023" name="GigaByte">
        <title>Genome assembly of the bearded iris, Iris pallida Lam.</title>
        <authorList>
            <person name="Bruccoleri R.E."/>
            <person name="Oakeley E.J."/>
            <person name="Faust A.M.E."/>
            <person name="Altorfer M."/>
            <person name="Dessus-Babus S."/>
            <person name="Burckhardt D."/>
            <person name="Oertli M."/>
            <person name="Naumann U."/>
            <person name="Petersen F."/>
            <person name="Wong J."/>
        </authorList>
    </citation>
    <scope>NUCLEOTIDE SEQUENCE</scope>
    <source>
        <strain evidence="2">GSM-AAB239-AS_SAM_17_03QT</strain>
    </source>
</reference>
<dbReference type="AlphaFoldDB" id="A0AAX6DGD5"/>
<reference evidence="2" key="2">
    <citation type="submission" date="2023-04" db="EMBL/GenBank/DDBJ databases">
        <authorList>
            <person name="Bruccoleri R.E."/>
            <person name="Oakeley E.J."/>
            <person name="Faust A.-M."/>
            <person name="Dessus-Babus S."/>
            <person name="Altorfer M."/>
            <person name="Burckhardt D."/>
            <person name="Oertli M."/>
            <person name="Naumann U."/>
            <person name="Petersen F."/>
            <person name="Wong J."/>
        </authorList>
    </citation>
    <scope>NUCLEOTIDE SEQUENCE</scope>
    <source>
        <strain evidence="2">GSM-AAB239-AS_SAM_17_03QT</strain>
        <tissue evidence="2">Leaf</tissue>
    </source>
</reference>
<feature type="compositionally biased region" description="Acidic residues" evidence="1">
    <location>
        <begin position="140"/>
        <end position="151"/>
    </location>
</feature>
<feature type="compositionally biased region" description="Low complexity" evidence="1">
    <location>
        <begin position="98"/>
        <end position="111"/>
    </location>
</feature>
<evidence type="ECO:0000256" key="1">
    <source>
        <dbReference type="SAM" id="MobiDB-lite"/>
    </source>
</evidence>
<proteinExistence type="predicted"/>
<dbReference type="Proteomes" id="UP001140949">
    <property type="component" value="Unassembled WGS sequence"/>
</dbReference>
<sequence length="258" mass="28928">MAPGRRNIPPPYDHILLADEVRYLHSLWHQAAARSNPNPNIHAINSSADPFKKQTKKKKNNEETEIPPSPAIPWPAPSPDPLHDETIGKWPSWPIKQTTTTTPRNGTSTSSAEANAAVRFQRNGLRASADFLSKKSTSDSESDEDDEDDDEEKESFEFFRELFKKDGELRGYYRKNYEKGEFWCLVCGGTGVKVWRKYGDCVGVVQHSNGISKTARRAAHRGYGRAVCRVLGWDATRLPSIVLDPNRDDDDDADAGTD</sequence>
<dbReference type="PANTHER" id="PTHR34546">
    <property type="entry name" value="OS06G0153600 PROTEIN"/>
    <property type="match status" value="1"/>
</dbReference>